<comment type="caution">
    <text evidence="1">The sequence shown here is derived from an EMBL/GenBank/DDBJ whole genome shotgun (WGS) entry which is preliminary data.</text>
</comment>
<proteinExistence type="predicted"/>
<name>A0A9D1PHF9_9FIRM</name>
<organism evidence="1 2">
    <name type="scientific">Candidatus Butyricicoccus avistercoris</name>
    <dbReference type="NCBI Taxonomy" id="2838518"/>
    <lineage>
        <taxon>Bacteria</taxon>
        <taxon>Bacillati</taxon>
        <taxon>Bacillota</taxon>
        <taxon>Clostridia</taxon>
        <taxon>Eubacteriales</taxon>
        <taxon>Butyricicoccaceae</taxon>
        <taxon>Butyricicoccus</taxon>
    </lineage>
</organism>
<accession>A0A9D1PHF9</accession>
<evidence type="ECO:0000313" key="1">
    <source>
        <dbReference type="EMBL" id="HIV62149.1"/>
    </source>
</evidence>
<sequence>MLYEVNDVKKLVTIWLTNDDQKDEAVSQKVNEICNEYHDKKYLIGVFKSGKESLYENTRDLLLKNRESMAKKSIGLER</sequence>
<reference evidence="1" key="2">
    <citation type="submission" date="2021-04" db="EMBL/GenBank/DDBJ databases">
        <authorList>
            <person name="Gilroy R."/>
        </authorList>
    </citation>
    <scope>NUCLEOTIDE SEQUENCE</scope>
    <source>
        <strain evidence="1">CHK193-4272</strain>
    </source>
</reference>
<dbReference type="EMBL" id="DXIE01000028">
    <property type="protein sequence ID" value="HIV62149.1"/>
    <property type="molecule type" value="Genomic_DNA"/>
</dbReference>
<gene>
    <name evidence="1" type="ORF">H9746_04775</name>
</gene>
<evidence type="ECO:0000313" key="2">
    <source>
        <dbReference type="Proteomes" id="UP000886808"/>
    </source>
</evidence>
<reference evidence="1" key="1">
    <citation type="journal article" date="2021" name="PeerJ">
        <title>Extensive microbial diversity within the chicken gut microbiome revealed by metagenomics and culture.</title>
        <authorList>
            <person name="Gilroy R."/>
            <person name="Ravi A."/>
            <person name="Getino M."/>
            <person name="Pursley I."/>
            <person name="Horton D.L."/>
            <person name="Alikhan N.F."/>
            <person name="Baker D."/>
            <person name="Gharbi K."/>
            <person name="Hall N."/>
            <person name="Watson M."/>
            <person name="Adriaenssens E.M."/>
            <person name="Foster-Nyarko E."/>
            <person name="Jarju S."/>
            <person name="Secka A."/>
            <person name="Antonio M."/>
            <person name="Oren A."/>
            <person name="Chaudhuri R.R."/>
            <person name="La Ragione R."/>
            <person name="Hildebrand F."/>
            <person name="Pallen M.J."/>
        </authorList>
    </citation>
    <scope>NUCLEOTIDE SEQUENCE</scope>
    <source>
        <strain evidence="1">CHK193-4272</strain>
    </source>
</reference>
<protein>
    <submittedName>
        <fullName evidence="1">Uncharacterized protein</fullName>
    </submittedName>
</protein>
<dbReference type="AlphaFoldDB" id="A0A9D1PHF9"/>
<dbReference type="Proteomes" id="UP000886808">
    <property type="component" value="Unassembled WGS sequence"/>
</dbReference>